<comment type="cofactor">
    <cofactor evidence="1">
        <name>Mg(2+)</name>
        <dbReference type="ChEBI" id="CHEBI:18420"/>
    </cofactor>
</comment>
<keyword evidence="5" id="KW-0255">Endonuclease</keyword>
<dbReference type="EMBL" id="MW055910">
    <property type="protein sequence ID" value="QPX62376.1"/>
    <property type="molecule type" value="Genomic_DNA"/>
</dbReference>
<proteinExistence type="predicted"/>
<dbReference type="InterPro" id="IPR035901">
    <property type="entry name" value="GIY-YIG_endonuc_sf"/>
</dbReference>
<evidence type="ECO:0000313" key="6">
    <source>
        <dbReference type="Proteomes" id="UP000596188"/>
    </source>
</evidence>
<dbReference type="Gene3D" id="3.40.1440.10">
    <property type="entry name" value="GIY-YIG endonuclease"/>
    <property type="match status" value="1"/>
</dbReference>
<evidence type="ECO:0000256" key="2">
    <source>
        <dbReference type="ARBA" id="ARBA00022842"/>
    </source>
</evidence>
<dbReference type="GO" id="GO:0004519">
    <property type="term" value="F:endonuclease activity"/>
    <property type="evidence" value="ECO:0007669"/>
    <property type="project" value="UniProtKB-KW"/>
</dbReference>
<dbReference type="RefSeq" id="YP_010677816.1">
    <property type="nucleotide sequence ID" value="NC_071026.1"/>
</dbReference>
<sequence length="237" mass="27353">MKTTRTADGKTLTPWGFYLEDAFAMLRMNASAKRMGAERRATRPYDWKPCKFPHCPEEQKGTLGYCAKHGERLKDIRRRKWEAQRAEVKRREEEERRERMLLGLERRENDRELAATRKIVRELRREIAAARPKRRYSGPARPGYVYRLFDESGALLYVGKTYNVRARLLTSTTSHAATKEWFSYVSRARIAAYKTEAEALEAEAWAINTEAPRHNVAAPAPKKPAAPRPIAVYEGAL</sequence>
<evidence type="ECO:0000313" key="5">
    <source>
        <dbReference type="EMBL" id="QPX62376.1"/>
    </source>
</evidence>
<dbReference type="PROSITE" id="PS50164">
    <property type="entry name" value="GIY_YIG"/>
    <property type="match status" value="1"/>
</dbReference>
<keyword evidence="6" id="KW-1185">Reference proteome</keyword>
<keyword evidence="5" id="KW-0378">Hydrolase</keyword>
<keyword evidence="3" id="KW-0175">Coiled coil</keyword>
<dbReference type="Proteomes" id="UP000596188">
    <property type="component" value="Segment"/>
</dbReference>
<evidence type="ECO:0000256" key="3">
    <source>
        <dbReference type="SAM" id="Coils"/>
    </source>
</evidence>
<feature type="coiled-coil region" evidence="3">
    <location>
        <begin position="78"/>
        <end position="126"/>
    </location>
</feature>
<keyword evidence="2" id="KW-0460">Magnesium</keyword>
<dbReference type="GeneID" id="77954201"/>
<dbReference type="InterPro" id="IPR000305">
    <property type="entry name" value="GIY-YIG_endonuc"/>
</dbReference>
<protein>
    <submittedName>
        <fullName evidence="5">G-I-Y Y-I-G endonuclease</fullName>
    </submittedName>
</protein>
<evidence type="ECO:0000256" key="1">
    <source>
        <dbReference type="ARBA" id="ARBA00001946"/>
    </source>
</evidence>
<keyword evidence="5" id="KW-0540">Nuclease</keyword>
<dbReference type="Pfam" id="PF01541">
    <property type="entry name" value="GIY-YIG"/>
    <property type="match status" value="1"/>
</dbReference>
<feature type="domain" description="GIY-YIG" evidence="4">
    <location>
        <begin position="141"/>
        <end position="216"/>
    </location>
</feature>
<dbReference type="KEGG" id="vg:77954201"/>
<name>A0A7T3KBT6_9CAUD</name>
<dbReference type="SUPFAM" id="SSF82771">
    <property type="entry name" value="GIY-YIG endonuclease"/>
    <property type="match status" value="1"/>
</dbReference>
<organism evidence="5 6">
    <name type="scientific">Arthrobacter phage Tbone</name>
    <dbReference type="NCBI Taxonomy" id="2790983"/>
    <lineage>
        <taxon>Viruses</taxon>
        <taxon>Duplodnaviria</taxon>
        <taxon>Heunggongvirae</taxon>
        <taxon>Uroviricota</taxon>
        <taxon>Caudoviricetes</taxon>
        <taxon>Casidaviridae</taxon>
        <taxon>Yangvirus</taxon>
        <taxon>Yangvirus tbone</taxon>
    </lineage>
</organism>
<gene>
    <name evidence="5" type="primary">45</name>
    <name evidence="5" type="ORF">SEA_TBONE_45</name>
</gene>
<reference evidence="6" key="1">
    <citation type="submission" date="2020-10" db="EMBL/GenBank/DDBJ databases">
        <authorList>
            <person name="Pedlow M.R."/>
            <person name="Boone T.C."/>
            <person name="Arceneaux K.R."/>
            <person name="Griffin M.J."/>
            <person name="Johnson S.N."/>
            <person name="Melancon R.M."/>
            <person name="Middlebrooks S.K."/>
            <person name="Starkey K.D."/>
            <person name="Young C.N."/>
            <person name="Landry C.A."/>
            <person name="Garlena R.A."/>
            <person name="Russell D.A."/>
            <person name="Jacobs-Sera D."/>
            <person name="Hatfull G.F."/>
        </authorList>
    </citation>
    <scope>NUCLEOTIDE SEQUENCE [LARGE SCALE GENOMIC DNA]</scope>
</reference>
<evidence type="ECO:0000259" key="4">
    <source>
        <dbReference type="PROSITE" id="PS50164"/>
    </source>
</evidence>
<accession>A0A7T3KBT6</accession>